<feature type="transmembrane region" description="Helical" evidence="9">
    <location>
        <begin position="463"/>
        <end position="484"/>
    </location>
</feature>
<keyword evidence="3 9" id="KW-1003">Cell membrane</keyword>
<sequence length="495" mass="55842">MISKSLLITISILLILVSFPGGEFPLLVCIAVAPALIATASLNPIQSALALGVWAWIWWLAALGWAIPSLAIFSESSAFISILSITLACFTLAIPYALSGFLIAYFRLWKSSLSLLQIPLCFAILISLFSTVLPAAPVNALFEYPILLQWADIGGLPILLFFYFIFNTSIASIFIHKKDRAYITIVMLIFIPMMVLSYGQYKLSEEAKTNTTKITFGYIQPLAHSEDKLSHLISQTHKLKQVSEQLELVIWPEVPVDFSWYDNQYERYRIRKLAQEIDAHLIILSGFHYANNINAEGGHYNSATFISNNGSRLAEYRKQKLVPIFEYLPFKNYLSPFFPSARNYIAGIEPILFNYKDRSLAPLICYEVLFSDLVKPYVDDGADIIINPGNDGWFGRVGALSHLSLALLRTIEYRIPLIRVNNSGVSTVINHKGEILFDTLSMLDTQMEKSFSLEIAKGEHTFFYQYGSILNLLGILLFCLSLLFKRDKVTLRTDH</sequence>
<evidence type="ECO:0000313" key="11">
    <source>
        <dbReference type="EMBL" id="UZE95370.1"/>
    </source>
</evidence>
<organism evidence="11 12">
    <name type="scientific">Alkalimarinus alittae</name>
    <dbReference type="NCBI Taxonomy" id="2961619"/>
    <lineage>
        <taxon>Bacteria</taxon>
        <taxon>Pseudomonadati</taxon>
        <taxon>Pseudomonadota</taxon>
        <taxon>Gammaproteobacteria</taxon>
        <taxon>Alteromonadales</taxon>
        <taxon>Alteromonadaceae</taxon>
        <taxon>Alkalimarinus</taxon>
    </lineage>
</organism>
<dbReference type="Proteomes" id="UP001163739">
    <property type="component" value="Chromosome"/>
</dbReference>
<evidence type="ECO:0000256" key="7">
    <source>
        <dbReference type="ARBA" id="ARBA00023136"/>
    </source>
</evidence>
<dbReference type="InterPro" id="IPR003010">
    <property type="entry name" value="C-N_Hydrolase"/>
</dbReference>
<keyword evidence="6 9" id="KW-1133">Transmembrane helix</keyword>
<dbReference type="Gene3D" id="3.60.110.10">
    <property type="entry name" value="Carbon-nitrogen hydrolase"/>
    <property type="match status" value="1"/>
</dbReference>
<evidence type="ECO:0000256" key="5">
    <source>
        <dbReference type="ARBA" id="ARBA00022692"/>
    </source>
</evidence>
<keyword evidence="4 9" id="KW-0808">Transferase</keyword>
<evidence type="ECO:0000259" key="10">
    <source>
        <dbReference type="PROSITE" id="PS50263"/>
    </source>
</evidence>
<dbReference type="InterPro" id="IPR004563">
    <property type="entry name" value="Apolipo_AcylTrfase"/>
</dbReference>
<accession>A0ABY6N000</accession>
<feature type="transmembrane region" description="Helical" evidence="9">
    <location>
        <begin position="48"/>
        <end position="67"/>
    </location>
</feature>
<dbReference type="EMBL" id="CP100390">
    <property type="protein sequence ID" value="UZE95370.1"/>
    <property type="molecule type" value="Genomic_DNA"/>
</dbReference>
<keyword evidence="5 9" id="KW-0812">Transmembrane</keyword>
<comment type="similarity">
    <text evidence="2 9">Belongs to the CN hydrolase family. Apolipoprotein N-acyltransferase subfamily.</text>
</comment>
<name>A0ABY6N000_9ALTE</name>
<feature type="transmembrane region" description="Helical" evidence="9">
    <location>
        <begin position="79"/>
        <end position="106"/>
    </location>
</feature>
<feature type="transmembrane region" description="Helical" evidence="9">
    <location>
        <begin position="6"/>
        <end position="36"/>
    </location>
</feature>
<evidence type="ECO:0000256" key="6">
    <source>
        <dbReference type="ARBA" id="ARBA00022989"/>
    </source>
</evidence>
<feature type="domain" description="CN hydrolase" evidence="10">
    <location>
        <begin position="214"/>
        <end position="457"/>
    </location>
</feature>
<comment type="subcellular location">
    <subcellularLocation>
        <location evidence="1 9">Cell membrane</location>
        <topology evidence="1 9">Multi-pass membrane protein</topology>
    </subcellularLocation>
</comment>
<gene>
    <name evidence="9 11" type="primary">lnt</name>
    <name evidence="11" type="ORF">NKI27_15045</name>
</gene>
<proteinExistence type="inferred from homology"/>
<keyword evidence="8 9" id="KW-0012">Acyltransferase</keyword>
<evidence type="ECO:0000313" key="12">
    <source>
        <dbReference type="Proteomes" id="UP001163739"/>
    </source>
</evidence>
<dbReference type="PANTHER" id="PTHR38686">
    <property type="entry name" value="APOLIPOPROTEIN N-ACYLTRANSFERASE"/>
    <property type="match status" value="1"/>
</dbReference>
<feature type="transmembrane region" description="Helical" evidence="9">
    <location>
        <begin position="182"/>
        <end position="201"/>
    </location>
</feature>
<dbReference type="EC" id="2.3.1.269" evidence="9"/>
<evidence type="ECO:0000256" key="2">
    <source>
        <dbReference type="ARBA" id="ARBA00010065"/>
    </source>
</evidence>
<dbReference type="InterPro" id="IPR036526">
    <property type="entry name" value="C-N_Hydrolase_sf"/>
</dbReference>
<reference evidence="11" key="1">
    <citation type="submission" date="2022-06" db="EMBL/GenBank/DDBJ databases">
        <title>Alkalimarinus sp. nov., isolated from gut of a Alitta virens.</title>
        <authorList>
            <person name="Yang A.I."/>
            <person name="Shin N.-R."/>
        </authorList>
    </citation>
    <scope>NUCLEOTIDE SEQUENCE</scope>
    <source>
        <strain evidence="11">A2M4</strain>
    </source>
</reference>
<protein>
    <recommendedName>
        <fullName evidence="9">Apolipoprotein N-acyltransferase</fullName>
        <shortName evidence="9">ALP N-acyltransferase</shortName>
        <ecNumber evidence="9">2.3.1.269</ecNumber>
    </recommendedName>
</protein>
<keyword evidence="7 9" id="KW-0472">Membrane</keyword>
<comment type="pathway">
    <text evidence="9">Protein modification; lipoprotein biosynthesis (N-acyl transfer).</text>
</comment>
<dbReference type="PROSITE" id="PS50263">
    <property type="entry name" value="CN_HYDROLASE"/>
    <property type="match status" value="1"/>
</dbReference>
<dbReference type="PANTHER" id="PTHR38686:SF1">
    <property type="entry name" value="APOLIPOPROTEIN N-ACYLTRANSFERASE"/>
    <property type="match status" value="1"/>
</dbReference>
<dbReference type="Pfam" id="PF00795">
    <property type="entry name" value="CN_hydrolase"/>
    <property type="match status" value="1"/>
</dbReference>
<dbReference type="RefSeq" id="WP_265046859.1">
    <property type="nucleotide sequence ID" value="NZ_CP100390.1"/>
</dbReference>
<evidence type="ECO:0000256" key="1">
    <source>
        <dbReference type="ARBA" id="ARBA00004651"/>
    </source>
</evidence>
<feature type="transmembrane region" description="Helical" evidence="9">
    <location>
        <begin position="153"/>
        <end position="175"/>
    </location>
</feature>
<keyword evidence="12" id="KW-1185">Reference proteome</keyword>
<dbReference type="SUPFAM" id="SSF56317">
    <property type="entry name" value="Carbon-nitrogen hydrolase"/>
    <property type="match status" value="1"/>
</dbReference>
<dbReference type="NCBIfam" id="TIGR00546">
    <property type="entry name" value="lnt"/>
    <property type="match status" value="1"/>
</dbReference>
<evidence type="ECO:0000256" key="4">
    <source>
        <dbReference type="ARBA" id="ARBA00022679"/>
    </source>
</evidence>
<dbReference type="HAMAP" id="MF_01148">
    <property type="entry name" value="Lnt"/>
    <property type="match status" value="1"/>
</dbReference>
<evidence type="ECO:0000256" key="3">
    <source>
        <dbReference type="ARBA" id="ARBA00022475"/>
    </source>
</evidence>
<evidence type="ECO:0000256" key="9">
    <source>
        <dbReference type="HAMAP-Rule" id="MF_01148"/>
    </source>
</evidence>
<comment type="function">
    <text evidence="9">Catalyzes the phospholipid dependent N-acylation of the N-terminal cysteine of apolipoprotein, the last step in lipoprotein maturation.</text>
</comment>
<comment type="catalytic activity">
    <reaction evidence="9">
        <text>N-terminal S-1,2-diacyl-sn-glyceryl-L-cysteinyl-[lipoprotein] + a glycerophospholipid = N-acyl-S-1,2-diacyl-sn-glyceryl-L-cysteinyl-[lipoprotein] + a 2-acyl-sn-glycero-3-phospholipid + H(+)</text>
        <dbReference type="Rhea" id="RHEA:48228"/>
        <dbReference type="Rhea" id="RHEA-COMP:14681"/>
        <dbReference type="Rhea" id="RHEA-COMP:14684"/>
        <dbReference type="ChEBI" id="CHEBI:15378"/>
        <dbReference type="ChEBI" id="CHEBI:136912"/>
        <dbReference type="ChEBI" id="CHEBI:140656"/>
        <dbReference type="ChEBI" id="CHEBI:140657"/>
        <dbReference type="ChEBI" id="CHEBI:140660"/>
        <dbReference type="EC" id="2.3.1.269"/>
    </reaction>
</comment>
<feature type="transmembrane region" description="Helical" evidence="9">
    <location>
        <begin position="113"/>
        <end position="133"/>
    </location>
</feature>
<evidence type="ECO:0000256" key="8">
    <source>
        <dbReference type="ARBA" id="ARBA00023315"/>
    </source>
</evidence>